<reference evidence="1" key="1">
    <citation type="journal article" date="2025" name="Int. J. Syst. Evol. Microbiol.">
        <title>Inconstantimicrobium mannanitabidum sp. nov., a novel member of the family Clostridiaceae isolated from anoxic soil under the treatment of reductive soil disinfestation.</title>
        <authorList>
            <person name="Ueki A."/>
            <person name="Tonouchi A."/>
            <person name="Honma S."/>
            <person name="Kaku N."/>
            <person name="Ueki K."/>
        </authorList>
    </citation>
    <scope>NUCLEOTIDE SEQUENCE</scope>
    <source>
        <strain evidence="1">TW13</strain>
    </source>
</reference>
<organism evidence="1 2">
    <name type="scientific">Inconstantimicrobium mannanitabidum</name>
    <dbReference type="NCBI Taxonomy" id="1604901"/>
    <lineage>
        <taxon>Bacteria</taxon>
        <taxon>Bacillati</taxon>
        <taxon>Bacillota</taxon>
        <taxon>Clostridia</taxon>
        <taxon>Eubacteriales</taxon>
        <taxon>Clostridiaceae</taxon>
        <taxon>Inconstantimicrobium</taxon>
    </lineage>
</organism>
<evidence type="ECO:0000313" key="2">
    <source>
        <dbReference type="Proteomes" id="UP001058074"/>
    </source>
</evidence>
<protein>
    <submittedName>
        <fullName evidence="1">Uncharacterized protein</fullName>
    </submittedName>
</protein>
<gene>
    <name evidence="1" type="ORF">rsdtw13_37910</name>
</gene>
<accession>A0ACB5RHF0</accession>
<dbReference type="Proteomes" id="UP001058074">
    <property type="component" value="Unassembled WGS sequence"/>
</dbReference>
<evidence type="ECO:0000313" key="1">
    <source>
        <dbReference type="EMBL" id="GKX68533.1"/>
    </source>
</evidence>
<dbReference type="EMBL" id="BROD01000001">
    <property type="protein sequence ID" value="GKX68533.1"/>
    <property type="molecule type" value="Genomic_DNA"/>
</dbReference>
<proteinExistence type="predicted"/>
<sequence length="434" mass="50487">MDNIEILQKVVNYIEANLKTELNYEELARLVGYSPYHFLHIFGDVIGMPLSAYITRRRVKHAIYDISKGEKLIDAALAYGFDTHSGFFKAFKREFGCSPSKYVRTSKVKKPVPINLKQEAKIMLTQAELRQILSKWDVDTKLKVDKVYFYMGNIKGWNIGDKYVFTTGVNIAGLRTHILIAELLSKKGINVSYPIKTKDGQDFLQDDDRYYALLHRVKGRYLTPEERYENREVTGQKYGEAIGKLHCVLKEVDDDLILKNENLYDTVFNWAMPATKRIMEQWNCPLPEEFFEEYKANFTKLYDKLPKQIIHRDPNPTNILFNGEEVSGFIDFDISERNVRIFDPCYCATGILAESSKIVDGYEEWPELLKGIINGYDKICPLSVEEKAAIPYIIYSIQMIFIAYLEGHDEAKEMAMENRKMLVWLWENSKKLKF</sequence>
<name>A0ACB5RHF0_9CLOT</name>
<keyword evidence="2" id="KW-1185">Reference proteome</keyword>
<comment type="caution">
    <text evidence="1">The sequence shown here is derived from an EMBL/GenBank/DDBJ whole genome shotgun (WGS) entry which is preliminary data.</text>
</comment>